<feature type="compositionally biased region" description="Basic and acidic residues" evidence="3">
    <location>
        <begin position="1280"/>
        <end position="1290"/>
    </location>
</feature>
<dbReference type="OrthoDB" id="1717591at2759"/>
<evidence type="ECO:0000313" key="6">
    <source>
        <dbReference type="RefSeq" id="XP_022751398.1"/>
    </source>
</evidence>
<feature type="compositionally biased region" description="Acidic residues" evidence="3">
    <location>
        <begin position="960"/>
        <end position="971"/>
    </location>
</feature>
<keyword evidence="5" id="KW-1185">Reference proteome</keyword>
<gene>
    <name evidence="6" type="primary">LOC111300057</name>
</gene>
<dbReference type="GO" id="GO:0031982">
    <property type="term" value="C:vesicle"/>
    <property type="evidence" value="ECO:0007669"/>
    <property type="project" value="TreeGrafter"/>
</dbReference>
<dbReference type="GO" id="GO:0072318">
    <property type="term" value="P:clathrin coat disassembly"/>
    <property type="evidence" value="ECO:0007669"/>
    <property type="project" value="TreeGrafter"/>
</dbReference>
<evidence type="ECO:0000259" key="4">
    <source>
        <dbReference type="PROSITE" id="PS50076"/>
    </source>
</evidence>
<feature type="compositionally biased region" description="Polar residues" evidence="3">
    <location>
        <begin position="946"/>
        <end position="959"/>
    </location>
</feature>
<dbReference type="RefSeq" id="XP_022751398.1">
    <property type="nucleotide sequence ID" value="XM_022895663.1"/>
</dbReference>
<dbReference type="Proteomes" id="UP000515121">
    <property type="component" value="Unplaced"/>
</dbReference>
<proteinExistence type="predicted"/>
<feature type="compositionally biased region" description="Basic and acidic residues" evidence="3">
    <location>
        <begin position="610"/>
        <end position="640"/>
    </location>
</feature>
<dbReference type="InterPro" id="IPR036869">
    <property type="entry name" value="J_dom_sf"/>
</dbReference>
<dbReference type="GO" id="GO:0030276">
    <property type="term" value="F:clathrin binding"/>
    <property type="evidence" value="ECO:0007669"/>
    <property type="project" value="TreeGrafter"/>
</dbReference>
<name>A0A6P5ZEZ3_DURZI</name>
<dbReference type="PANTHER" id="PTHR23172:SF87">
    <property type="entry name" value="CHAPERONE DNAJ-DOMAIN SUPERFAMILY PROTEIN"/>
    <property type="match status" value="1"/>
</dbReference>
<organism evidence="5 6">
    <name type="scientific">Durio zibethinus</name>
    <name type="common">Durian</name>
    <dbReference type="NCBI Taxonomy" id="66656"/>
    <lineage>
        <taxon>Eukaryota</taxon>
        <taxon>Viridiplantae</taxon>
        <taxon>Streptophyta</taxon>
        <taxon>Embryophyta</taxon>
        <taxon>Tracheophyta</taxon>
        <taxon>Spermatophyta</taxon>
        <taxon>Magnoliopsida</taxon>
        <taxon>eudicotyledons</taxon>
        <taxon>Gunneridae</taxon>
        <taxon>Pentapetalae</taxon>
        <taxon>rosids</taxon>
        <taxon>malvids</taxon>
        <taxon>Malvales</taxon>
        <taxon>Malvaceae</taxon>
        <taxon>Helicteroideae</taxon>
        <taxon>Durio</taxon>
    </lineage>
</organism>
<feature type="compositionally biased region" description="Basic and acidic residues" evidence="3">
    <location>
        <begin position="654"/>
        <end position="684"/>
    </location>
</feature>
<feature type="compositionally biased region" description="Basic and acidic residues" evidence="3">
    <location>
        <begin position="537"/>
        <end position="582"/>
    </location>
</feature>
<feature type="coiled-coil region" evidence="2">
    <location>
        <begin position="837"/>
        <end position="899"/>
    </location>
</feature>
<feature type="domain" description="J" evidence="4">
    <location>
        <begin position="1415"/>
        <end position="1479"/>
    </location>
</feature>
<dbReference type="GO" id="GO:0005737">
    <property type="term" value="C:cytoplasm"/>
    <property type="evidence" value="ECO:0007669"/>
    <property type="project" value="TreeGrafter"/>
</dbReference>
<feature type="region of interest" description="Disordered" evidence="3">
    <location>
        <begin position="1"/>
        <end position="22"/>
    </location>
</feature>
<dbReference type="FunFam" id="1.10.287.110:FF:000009">
    <property type="entry name" value="Auxilin-related protein 1"/>
    <property type="match status" value="1"/>
</dbReference>
<feature type="compositionally biased region" description="Low complexity" evidence="3">
    <location>
        <begin position="1301"/>
        <end position="1314"/>
    </location>
</feature>
<feature type="region of interest" description="Disordered" evidence="3">
    <location>
        <begin position="377"/>
        <end position="448"/>
    </location>
</feature>
<evidence type="ECO:0000256" key="1">
    <source>
        <dbReference type="ARBA" id="ARBA00023054"/>
    </source>
</evidence>
<feature type="compositionally biased region" description="Basic and acidic residues" evidence="3">
    <location>
        <begin position="976"/>
        <end position="999"/>
    </location>
</feature>
<feature type="compositionally biased region" description="Basic and acidic residues" evidence="3">
    <location>
        <begin position="408"/>
        <end position="435"/>
    </location>
</feature>
<feature type="compositionally biased region" description="Basic and acidic residues" evidence="3">
    <location>
        <begin position="1151"/>
        <end position="1188"/>
    </location>
</feature>
<dbReference type="Gene3D" id="1.10.287.110">
    <property type="entry name" value="DnaJ domain"/>
    <property type="match status" value="1"/>
</dbReference>
<feature type="compositionally biased region" description="Basic residues" evidence="3">
    <location>
        <begin position="1"/>
        <end position="11"/>
    </location>
</feature>
<feature type="region of interest" description="Disordered" evidence="3">
    <location>
        <begin position="946"/>
        <end position="1003"/>
    </location>
</feature>
<feature type="region of interest" description="Disordered" evidence="3">
    <location>
        <begin position="715"/>
        <end position="742"/>
    </location>
</feature>
<dbReference type="PROSITE" id="PS50076">
    <property type="entry name" value="DNAJ_2"/>
    <property type="match status" value="1"/>
</dbReference>
<evidence type="ECO:0000256" key="2">
    <source>
        <dbReference type="SAM" id="Coils"/>
    </source>
</evidence>
<feature type="coiled-coil region" evidence="2">
    <location>
        <begin position="1340"/>
        <end position="1379"/>
    </location>
</feature>
<evidence type="ECO:0000256" key="3">
    <source>
        <dbReference type="SAM" id="MobiDB-lite"/>
    </source>
</evidence>
<dbReference type="InterPro" id="IPR001623">
    <property type="entry name" value="DnaJ_domain"/>
</dbReference>
<feature type="compositionally biased region" description="Basic and acidic residues" evidence="3">
    <location>
        <begin position="377"/>
        <end position="400"/>
    </location>
</feature>
<dbReference type="SUPFAM" id="SSF46565">
    <property type="entry name" value="Chaperone J-domain"/>
    <property type="match status" value="1"/>
</dbReference>
<feature type="region of interest" description="Disordered" evidence="3">
    <location>
        <begin position="756"/>
        <end position="814"/>
    </location>
</feature>
<feature type="region of interest" description="Disordered" evidence="3">
    <location>
        <begin position="1280"/>
        <end position="1314"/>
    </location>
</feature>
<sequence length="1479" mass="167697">MENLSHSRKPNRGSSQATLTKRTTTCNVATNFSGKAMYDEVFGGPPRSGAGGPTLSPRPEDYTEIFGGFHASRGASIPVLDLPLVDDNDEVMFDVRDLRFNYAEIFGGFDGLDFAASYEELMRQVNGGDDHDRDGDSSDEAWMQAETKSLSEGSEHSGKYQCFLDGDYYEPIDSSMEFNISYHKANLRSNRDMPNGVTHVAELHADPEYAYIIETPLQQTDNKNPPLHVSVIDDIDLEFTRGVTKKKHLRKAVSHPSNWTAGEQTFTNNSTQREYRRNGSCSNEMFVTISEINLRTMPSDVPPPTRPPPLVDGKNGAYQNGQHAASGGRVGDSSPPFLDVEIDASSAAAASAAAMKEAMDKAQAKLKSAKELLERKREGIKNSIKPDSKSDGKGKKERASKGVAGSSDIKDERVQGMYGKEDSGMKRSVREDRQKAVKSQAPDSLEGEKLFNVPKTFVAEKHGKESQSVQEFDEIDGGGEWQEATQFFELVRTEKSRTGLEQTNNEKVLVQSMKSHELQHKAKKANIGALEQEQQPDGDKKVEAVREDHELEKVERDMKTAKESCERGESSRISKPVKEACRHKGLQKKVRAVQEVSELEEHGQSLTGRKHLENGKKPTGADELGKREKQVSAQQKENKVEVGQAMEQKGNGQQEKETSKSIESPKRVKEFQEREDEEKSWREVFEPEKNETKLEQVHVQIENEKRLREALELEEKEKRLKEACEREENEKKEKEARELEESEKIWKMALEQIENEKSLKQERLQEENERRQRKAPEQEEMEKKQREAHDKDESKRRPKQVTEEGKDVRQQKEAIEIKETEIRLSEVCEKEALNKGLKEACEEEETAKRLEEALEKENIKKMLEEAVEQKNYSKPEKEVQDTEDEVKQKVVELEETEELQGVNYVYQHTERGENGKELKIAEGTCQHMEGENPVVSDEVNKLDYSQKGQENQLVGNNDQNYDDVEETEESILQENGKMEAEFRDNEKKSVVMGKGDVDGKLNASGMAPCGLETKVNQFRKDDISVLCHQDDGVKKTGEAGIGIGQRNAEKINSLPGMDCDNDNQGLKFANEWRERARTIEETQVPSHLEENKGKFVSAQVVKESVETARKPEAAKASVLEGKESIQGIVQQFKISQSTERKDENINGSLTPEEKEVERLKRERELEKERLRKIEEEREREREREKDRMAVDRAALEARERGYAEARERAERAAVERATAEARQRAMAEARDRLEKACAEAREKSSMEARLRAERAAVERATAEARERAVEKAMAERAAFEARERAERSMSDKFSTSRNNGMQMSSSSSDLQDQLCQSTSSFGGLRYPYASAYNGVGGESAQRCKARLERYRRTAERAAKALEEKNMRDLLAQREQAERNRLAETLDADVKRWSSGKEGNLRALLSTLQYILGPESGWQPIPLTEVITSAAVKKAYRKATLCVHPDKLQQRGASIQQKYICEKVFDLLKEAWNKFNSEER</sequence>
<feature type="region of interest" description="Disordered" evidence="3">
    <location>
        <begin position="1136"/>
        <end position="1188"/>
    </location>
</feature>
<accession>A0A6P5ZEZ3</accession>
<feature type="compositionally biased region" description="Polar residues" evidence="3">
    <location>
        <begin position="1291"/>
        <end position="1300"/>
    </location>
</feature>
<protein>
    <submittedName>
        <fullName evidence="6">Auxilin-like protein 1</fullName>
    </submittedName>
</protein>
<reference evidence="6" key="1">
    <citation type="submission" date="2025-08" db="UniProtKB">
        <authorList>
            <consortium name="RefSeq"/>
        </authorList>
    </citation>
    <scope>IDENTIFICATION</scope>
    <source>
        <tissue evidence="6">Fruit stalk</tissue>
    </source>
</reference>
<dbReference type="GeneID" id="111300057"/>
<dbReference type="KEGG" id="dzi:111300057"/>
<keyword evidence="1 2" id="KW-0175">Coiled coil</keyword>
<evidence type="ECO:0000313" key="5">
    <source>
        <dbReference type="Proteomes" id="UP000515121"/>
    </source>
</evidence>
<feature type="region of interest" description="Disordered" evidence="3">
    <location>
        <begin position="515"/>
        <end position="684"/>
    </location>
</feature>
<dbReference type="GO" id="GO:0072583">
    <property type="term" value="P:clathrin-dependent endocytosis"/>
    <property type="evidence" value="ECO:0007669"/>
    <property type="project" value="TreeGrafter"/>
</dbReference>
<dbReference type="PANTHER" id="PTHR23172">
    <property type="entry name" value="AUXILIN/CYCLIN G-ASSOCIATED KINASE-RELATED"/>
    <property type="match status" value="1"/>
</dbReference>
<feature type="compositionally biased region" description="Polar residues" evidence="3">
    <location>
        <begin position="12"/>
        <end position="22"/>
    </location>
</feature>